<accession>S5ZKK0</accession>
<proteinExistence type="predicted"/>
<dbReference type="InterPro" id="IPR014127">
    <property type="entry name" value="CHP02757"/>
</dbReference>
<dbReference type="OrthoDB" id="9773332at2"/>
<gene>
    <name evidence="1" type="ORF">TPE_0576</name>
</gene>
<dbReference type="HOGENOM" id="CLU_064298_0_0_12"/>
<dbReference type="PATRIC" id="fig|1291379.3.peg.579"/>
<sequence>MTDFKKLKTLMDKNAALYENPDFIPADPISVPHKFSKKEDIEIAGFFVSIFAWGNRTAILKSADKLMALMQNEPYSFLMNATPAQLKTLTSFYHRTLNGEDSFAIAKAIKNVYLKKGGFENLFAPQNLQEPLIVRMSRFRSELIHGMPERTVKHIGNMEGGSAAKRLNMFLRWMVRSSEAGVDFGLWKSIKPSELYLPLDVHCARRGRELGLLTRKQNDRKAVEEITGRLREFCPEDPVKYDFALFAPSVEGEK</sequence>
<name>S5ZKK0_9SPIR</name>
<evidence type="ECO:0000313" key="2">
    <source>
        <dbReference type="Proteomes" id="UP000015620"/>
    </source>
</evidence>
<evidence type="ECO:0000313" key="1">
    <source>
        <dbReference type="EMBL" id="AGT43072.1"/>
    </source>
</evidence>
<organism evidence="1 2">
    <name type="scientific">Treponema pedis str. T A4</name>
    <dbReference type="NCBI Taxonomy" id="1291379"/>
    <lineage>
        <taxon>Bacteria</taxon>
        <taxon>Pseudomonadati</taxon>
        <taxon>Spirochaetota</taxon>
        <taxon>Spirochaetia</taxon>
        <taxon>Spirochaetales</taxon>
        <taxon>Treponemataceae</taxon>
        <taxon>Treponema</taxon>
    </lineage>
</organism>
<dbReference type="Pfam" id="PF09674">
    <property type="entry name" value="DUF2400"/>
    <property type="match status" value="1"/>
</dbReference>
<dbReference type="Proteomes" id="UP000015620">
    <property type="component" value="Chromosome"/>
</dbReference>
<dbReference type="RefSeq" id="WP_020964372.1">
    <property type="nucleotide sequence ID" value="NC_022097.1"/>
</dbReference>
<dbReference type="NCBIfam" id="TIGR02757">
    <property type="entry name" value="TIGR02757 family protein"/>
    <property type="match status" value="1"/>
</dbReference>
<dbReference type="AlphaFoldDB" id="S5ZKK0"/>
<keyword evidence="2" id="KW-1185">Reference proteome</keyword>
<evidence type="ECO:0008006" key="3">
    <source>
        <dbReference type="Google" id="ProtNLM"/>
    </source>
</evidence>
<dbReference type="EMBL" id="CP004120">
    <property type="protein sequence ID" value="AGT43072.1"/>
    <property type="molecule type" value="Genomic_DNA"/>
</dbReference>
<dbReference type="GeneID" id="301089259"/>
<protein>
    <recommendedName>
        <fullName evidence="3">TIGR02757 family protein</fullName>
    </recommendedName>
</protein>
<dbReference type="KEGG" id="tped:TPE_0576"/>
<reference evidence="1 2" key="1">
    <citation type="journal article" date="2013" name="PLoS ONE">
        <title>Genome-Wide Relatedness of Treponema pedis, from Gingiva and Necrotic Skin Lesions of Pigs, with the Human Oral Pathogen Treponema denticola.</title>
        <authorList>
            <person name="Svartstrom O."/>
            <person name="Mushtaq M."/>
            <person name="Pringle M."/>
            <person name="Segerman B."/>
        </authorList>
    </citation>
    <scope>NUCLEOTIDE SEQUENCE [LARGE SCALE GENOMIC DNA]</scope>
    <source>
        <strain evidence="1">T A4</strain>
    </source>
</reference>
<dbReference type="STRING" id="1291379.TPE_0576"/>